<dbReference type="InterPro" id="IPR043502">
    <property type="entry name" value="DNA/RNA_pol_sf"/>
</dbReference>
<proteinExistence type="predicted"/>
<dbReference type="SUPFAM" id="SSF56672">
    <property type="entry name" value="DNA/RNA polymerases"/>
    <property type="match status" value="1"/>
</dbReference>
<dbReference type="AlphaFoldDB" id="A0AAV3NWA5"/>
<accession>A0AAV3NWA5</accession>
<reference evidence="1 2" key="1">
    <citation type="submission" date="2024-01" db="EMBL/GenBank/DDBJ databases">
        <title>The complete chloroplast genome sequence of Lithospermum erythrorhizon: insights into the phylogenetic relationship among Boraginaceae species and the maternal lineages of purple gromwells.</title>
        <authorList>
            <person name="Okada T."/>
            <person name="Watanabe K."/>
        </authorList>
    </citation>
    <scope>NUCLEOTIDE SEQUENCE [LARGE SCALE GENOMIC DNA]</scope>
</reference>
<protein>
    <submittedName>
        <fullName evidence="1">Uncharacterized protein</fullName>
    </submittedName>
</protein>
<comment type="caution">
    <text evidence="1">The sequence shown here is derived from an EMBL/GenBank/DDBJ whole genome shotgun (WGS) entry which is preliminary data.</text>
</comment>
<dbReference type="EMBL" id="BAABME010000527">
    <property type="protein sequence ID" value="GAA0143524.1"/>
    <property type="molecule type" value="Genomic_DNA"/>
</dbReference>
<gene>
    <name evidence="1" type="ORF">LIER_04190</name>
</gene>
<organism evidence="1 2">
    <name type="scientific">Lithospermum erythrorhizon</name>
    <name type="common">Purple gromwell</name>
    <name type="synonym">Lithospermum officinale var. erythrorhizon</name>
    <dbReference type="NCBI Taxonomy" id="34254"/>
    <lineage>
        <taxon>Eukaryota</taxon>
        <taxon>Viridiplantae</taxon>
        <taxon>Streptophyta</taxon>
        <taxon>Embryophyta</taxon>
        <taxon>Tracheophyta</taxon>
        <taxon>Spermatophyta</taxon>
        <taxon>Magnoliopsida</taxon>
        <taxon>eudicotyledons</taxon>
        <taxon>Gunneridae</taxon>
        <taxon>Pentapetalae</taxon>
        <taxon>asterids</taxon>
        <taxon>lamiids</taxon>
        <taxon>Boraginales</taxon>
        <taxon>Boraginaceae</taxon>
        <taxon>Boraginoideae</taxon>
        <taxon>Lithospermeae</taxon>
        <taxon>Lithospermum</taxon>
    </lineage>
</organism>
<dbReference type="Proteomes" id="UP001454036">
    <property type="component" value="Unassembled WGS sequence"/>
</dbReference>
<evidence type="ECO:0000313" key="1">
    <source>
        <dbReference type="EMBL" id="GAA0143524.1"/>
    </source>
</evidence>
<keyword evidence="2" id="KW-1185">Reference proteome</keyword>
<name>A0AAV3NWA5_LITER</name>
<sequence>MNPFKCAFGVTSGKFLGFVVRRSGIKIEQAKIDVIVAMPEPRTCMSSKVCKGSFQNVKTYLMSPPVLAAPIQGKPLILYVAVQEQ</sequence>
<evidence type="ECO:0000313" key="2">
    <source>
        <dbReference type="Proteomes" id="UP001454036"/>
    </source>
</evidence>